<feature type="region of interest" description="Disordered" evidence="1">
    <location>
        <begin position="72"/>
        <end position="114"/>
    </location>
</feature>
<comment type="caution">
    <text evidence="2">The sequence shown here is derived from an EMBL/GenBank/DDBJ whole genome shotgun (WGS) entry which is preliminary data.</text>
</comment>
<dbReference type="AlphaFoldDB" id="A0A8J6E0B0"/>
<name>A0A8J6E0B0_9EUKA</name>
<evidence type="ECO:0000256" key="1">
    <source>
        <dbReference type="SAM" id="MobiDB-lite"/>
    </source>
</evidence>
<evidence type="ECO:0000313" key="3">
    <source>
        <dbReference type="Proteomes" id="UP000717585"/>
    </source>
</evidence>
<organism evidence="2 3">
    <name type="scientific">Carpediemonas membranifera</name>
    <dbReference type="NCBI Taxonomy" id="201153"/>
    <lineage>
        <taxon>Eukaryota</taxon>
        <taxon>Metamonada</taxon>
        <taxon>Carpediemonas-like organisms</taxon>
        <taxon>Carpediemonas</taxon>
    </lineage>
</organism>
<evidence type="ECO:0000313" key="2">
    <source>
        <dbReference type="EMBL" id="KAG9391571.1"/>
    </source>
</evidence>
<accession>A0A8J6E0B0</accession>
<protein>
    <submittedName>
        <fullName evidence="2">Uncharacterized protein</fullName>
    </submittedName>
</protein>
<dbReference type="Proteomes" id="UP000717585">
    <property type="component" value="Unassembled WGS sequence"/>
</dbReference>
<gene>
    <name evidence="2" type="ORF">J8273_6336</name>
</gene>
<proteinExistence type="predicted"/>
<dbReference type="EMBL" id="JAHDYR010000053">
    <property type="protein sequence ID" value="KAG9391571.1"/>
    <property type="molecule type" value="Genomic_DNA"/>
</dbReference>
<reference evidence="2" key="1">
    <citation type="submission" date="2021-05" db="EMBL/GenBank/DDBJ databases">
        <title>A free-living protist that lacks canonical eukaryotic 1 DNA replication and segregation systems.</title>
        <authorList>
            <person name="Salas-Leiva D.E."/>
            <person name="Tromer E.C."/>
            <person name="Curtis B.A."/>
            <person name="Jerlstrom-Hultqvist J."/>
            <person name="Kolisko M."/>
            <person name="Yi Z."/>
            <person name="Salas-Leiva J.S."/>
            <person name="Gallot-Lavallee L."/>
            <person name="Kops G.J.P.L."/>
            <person name="Archibald J.M."/>
            <person name="Simpson A.G.B."/>
            <person name="Roger A.J."/>
        </authorList>
    </citation>
    <scope>NUCLEOTIDE SEQUENCE</scope>
    <source>
        <strain evidence="2">BICM</strain>
    </source>
</reference>
<sequence length="147" mass="16349">MELPARTFRRNNSSAQTSFSKLVYTSSSKPVAYDSNKLICVEDPLEQSLAATTIQVPSTFPVVSHCDFNLCNRPSSSDRSKTGPSSGIQKRARRKSTPGQRVREPCSPESQLVFSDTETLHQTDLLCKEKEVESIHTNAYTNHLSVE</sequence>
<keyword evidence="3" id="KW-1185">Reference proteome</keyword>